<organism evidence="2 3">
    <name type="scientific">Candidatus Saganbacteria bacterium</name>
    <dbReference type="NCBI Taxonomy" id="2575572"/>
    <lineage>
        <taxon>Bacteria</taxon>
        <taxon>Bacillati</taxon>
        <taxon>Saganbacteria</taxon>
    </lineage>
</organism>
<evidence type="ECO:0000256" key="1">
    <source>
        <dbReference type="SAM" id="Phobius"/>
    </source>
</evidence>
<name>A0A833KZI3_UNCSA</name>
<proteinExistence type="predicted"/>
<reference evidence="2 3" key="1">
    <citation type="submission" date="2019-12" db="EMBL/GenBank/DDBJ databases">
        <authorList>
            <person name="Wolfe R."/>
            <person name="Danczak R."/>
            <person name="Wilkins M."/>
        </authorList>
    </citation>
    <scope>NUCLEOTIDE SEQUENCE [LARGE SCALE GENOMIC DNA]</scope>
    <source>
        <strain evidence="2">X2_MaxBin.013</strain>
    </source>
</reference>
<evidence type="ECO:0008006" key="4">
    <source>
        <dbReference type="Google" id="ProtNLM"/>
    </source>
</evidence>
<feature type="transmembrane region" description="Helical" evidence="1">
    <location>
        <begin position="87"/>
        <end position="108"/>
    </location>
</feature>
<feature type="transmembrane region" description="Helical" evidence="1">
    <location>
        <begin position="183"/>
        <end position="213"/>
    </location>
</feature>
<protein>
    <recommendedName>
        <fullName evidence="4">Membrane protein 6-pyruvoyl-tetrahydropterin synthase-related domain-containing protein</fullName>
    </recommendedName>
</protein>
<dbReference type="Proteomes" id="UP000488506">
    <property type="component" value="Unassembled WGS sequence"/>
</dbReference>
<evidence type="ECO:0000313" key="3">
    <source>
        <dbReference type="Proteomes" id="UP000488506"/>
    </source>
</evidence>
<accession>A0A833KZI3</accession>
<feature type="transmembrane region" description="Helical" evidence="1">
    <location>
        <begin position="220"/>
        <end position="243"/>
    </location>
</feature>
<feature type="transmembrane region" description="Helical" evidence="1">
    <location>
        <begin position="635"/>
        <end position="654"/>
    </location>
</feature>
<feature type="transmembrane region" description="Helical" evidence="1">
    <location>
        <begin position="313"/>
        <end position="333"/>
    </location>
</feature>
<keyword evidence="1" id="KW-1133">Transmembrane helix</keyword>
<dbReference type="AlphaFoldDB" id="A0A833KZI3"/>
<comment type="caution">
    <text evidence="2">The sequence shown here is derived from an EMBL/GenBank/DDBJ whole genome shotgun (WGS) entry which is preliminary data.</text>
</comment>
<sequence length="661" mass="75381">MLFGIIFGTIYAYLIWFVLIPYFRFDQFQFWDAAGHYFAVWFQRSHLFPAFSGWNPFFFCGYPQGTFYGSFYHYLTALVSFPLGLPLAFKVVSAFCIIILPLSIYYLARKLKFNPNESAVIVLLVMLPVAGLHLACGGTLFSLFGVGLNTNALGLPLYLFYFGKLKEEIDNLHKGQKISQMSWLILTLLAATIVLSHFVVAIAAAITALILVLNSFSKKVFLFSIKHAAIIFLLCSFFLLPLAAYSSQTENSGTILSMGFFLTIPFFLMILLGVFAGVLDKDERFDRTFFTLLAVFAVVLFLDFGQIGFPMHAYRFLIFFMLLAMMLPVKMIFNNIQDKLIKRGLAILFVLLLGWQLHIMIVNNPRMEINYNRLFTYKDYPFSSPSKVELGKLEGRIILLEQNNPIAPRALSHRLAQSTSNYFLSGLFAESSANSGYINWLQMKMVNLLSSGTAFQKKEEVNRQRLIVSKLFKLFQVNYILSELPIKNLMQIKKVKVLNDRPPFLLYKIGSEKIAELLSYVPYFTVNNWKAATYSWFESPDPRILVRAADLPRVSSSINDKLTISEEGNFPPRLKLKVEAEQDVPILIKISYFPRWQARAGGKSLKIYQVAPSFMLIYGKGEITIEYQSTLIDKLGILLTFIGIGWLLFEIFLAKKSTKKI</sequence>
<feature type="transmembrane region" description="Helical" evidence="1">
    <location>
        <begin position="289"/>
        <end position="307"/>
    </location>
</feature>
<dbReference type="EMBL" id="WPAF01000045">
    <property type="protein sequence ID" value="KAF0132724.1"/>
    <property type="molecule type" value="Genomic_DNA"/>
</dbReference>
<keyword evidence="1" id="KW-0472">Membrane</keyword>
<feature type="transmembrane region" description="Helical" evidence="1">
    <location>
        <begin position="345"/>
        <end position="362"/>
    </location>
</feature>
<gene>
    <name evidence="2" type="ORF">FD145_1579</name>
</gene>
<evidence type="ECO:0000313" key="2">
    <source>
        <dbReference type="EMBL" id="KAF0132724.1"/>
    </source>
</evidence>
<feature type="transmembrane region" description="Helical" evidence="1">
    <location>
        <begin position="120"/>
        <end position="148"/>
    </location>
</feature>
<feature type="transmembrane region" description="Helical" evidence="1">
    <location>
        <begin position="6"/>
        <end position="25"/>
    </location>
</feature>
<keyword evidence="1" id="KW-0812">Transmembrane</keyword>
<feature type="transmembrane region" description="Helical" evidence="1">
    <location>
        <begin position="255"/>
        <end position="277"/>
    </location>
</feature>